<dbReference type="STRING" id="1329250.WOSG25_020160"/>
<keyword evidence="2" id="KW-1185">Reference proteome</keyword>
<evidence type="ECO:0000313" key="2">
    <source>
        <dbReference type="Proteomes" id="UP000030643"/>
    </source>
</evidence>
<protein>
    <submittedName>
        <fullName evidence="1">Uncharacterized protein</fullName>
    </submittedName>
</protein>
<sequence>MFEKDAMQNLHWDLNTVDEQDYAELIEVLSANKDDHMVSPEEMAKQWASLN</sequence>
<dbReference type="Proteomes" id="UP000030643">
    <property type="component" value="Unassembled WGS sequence"/>
</dbReference>
<evidence type="ECO:0000313" key="1">
    <source>
        <dbReference type="EMBL" id="GAK30221.1"/>
    </source>
</evidence>
<proteinExistence type="predicted"/>
<accession>A0A069CYS3</accession>
<name>A0A069CYS3_WEIOS</name>
<dbReference type="RefSeq" id="WP_190279599.1">
    <property type="nucleotide sequence ID" value="NZ_DF820485.1"/>
</dbReference>
<dbReference type="AlphaFoldDB" id="A0A069CYS3"/>
<dbReference type="EMBL" id="DF820485">
    <property type="protein sequence ID" value="GAK30221.1"/>
    <property type="molecule type" value="Genomic_DNA"/>
</dbReference>
<reference evidence="2" key="1">
    <citation type="journal article" date="2014" name="Genome Announc.">
        <title>Draft genome sequence of Weissella oryzae SG25T, isolated from fermented rice grains.</title>
        <authorList>
            <person name="Tanizawa Y."/>
            <person name="Fujisawa T."/>
            <person name="Mochizuki T."/>
            <person name="Kaminuma E."/>
            <person name="Suzuki Y."/>
            <person name="Nakamura Y."/>
            <person name="Tohno M."/>
        </authorList>
    </citation>
    <scope>NUCLEOTIDE SEQUENCE [LARGE SCALE GENOMIC DNA]</scope>
    <source>
        <strain evidence="2">DSM 25784 / JCM 18191 / LMG 30913 / SG25</strain>
    </source>
</reference>
<gene>
    <name evidence="1" type="ORF">WOSG25_020160</name>
</gene>
<organism evidence="1 2">
    <name type="scientific">Weissella oryzae (strain DSM 25784 / JCM 18191 / LMG 30913 / SG25)</name>
    <dbReference type="NCBI Taxonomy" id="1329250"/>
    <lineage>
        <taxon>Bacteria</taxon>
        <taxon>Bacillati</taxon>
        <taxon>Bacillota</taxon>
        <taxon>Bacilli</taxon>
        <taxon>Lactobacillales</taxon>
        <taxon>Lactobacillaceae</taxon>
        <taxon>Weissella</taxon>
    </lineage>
</organism>